<feature type="chain" id="PRO_5046095903" evidence="2">
    <location>
        <begin position="19"/>
        <end position="380"/>
    </location>
</feature>
<dbReference type="InterPro" id="IPR029045">
    <property type="entry name" value="ClpP/crotonase-like_dom_sf"/>
</dbReference>
<feature type="signal peptide" evidence="2">
    <location>
        <begin position="1"/>
        <end position="18"/>
    </location>
</feature>
<evidence type="ECO:0000313" key="5">
    <source>
        <dbReference type="Proteomes" id="UP001379533"/>
    </source>
</evidence>
<dbReference type="CDD" id="cd07563">
    <property type="entry name" value="Peptidase_S41_IRBP"/>
    <property type="match status" value="1"/>
</dbReference>
<keyword evidence="2" id="KW-0732">Signal</keyword>
<evidence type="ECO:0000256" key="2">
    <source>
        <dbReference type="SAM" id="SignalP"/>
    </source>
</evidence>
<dbReference type="PROSITE" id="PS51257">
    <property type="entry name" value="PROKAR_LIPOPROTEIN"/>
    <property type="match status" value="1"/>
</dbReference>
<dbReference type="SUPFAM" id="SSF52096">
    <property type="entry name" value="ClpP/crotonase"/>
    <property type="match status" value="1"/>
</dbReference>
<protein>
    <submittedName>
        <fullName evidence="4">S41 family peptidase</fullName>
    </submittedName>
</protein>
<dbReference type="RefSeq" id="WP_394843170.1">
    <property type="nucleotide sequence ID" value="NZ_CP089982.1"/>
</dbReference>
<name>A0ABZ2K1F9_9BACT</name>
<reference evidence="4 5" key="1">
    <citation type="submission" date="2021-12" db="EMBL/GenBank/DDBJ databases">
        <title>Discovery of the Pendulisporaceae a myxobacterial family with distinct sporulation behavior and unique specialized metabolism.</title>
        <authorList>
            <person name="Garcia R."/>
            <person name="Popoff A."/>
            <person name="Bader C.D."/>
            <person name="Loehr J."/>
            <person name="Walesch S."/>
            <person name="Walt C."/>
            <person name="Boldt J."/>
            <person name="Bunk B."/>
            <person name="Haeckl F.J.F.P.J."/>
            <person name="Gunesch A.P."/>
            <person name="Birkelbach J."/>
            <person name="Nuebel U."/>
            <person name="Pietschmann T."/>
            <person name="Bach T."/>
            <person name="Mueller R."/>
        </authorList>
    </citation>
    <scope>NUCLEOTIDE SEQUENCE [LARGE SCALE GENOMIC DNA]</scope>
    <source>
        <strain evidence="4 5">MSr12523</strain>
    </source>
</reference>
<dbReference type="SMART" id="SM00245">
    <property type="entry name" value="TSPc"/>
    <property type="match status" value="1"/>
</dbReference>
<feature type="domain" description="Tail specific protease" evidence="3">
    <location>
        <begin position="141"/>
        <end position="336"/>
    </location>
</feature>
<dbReference type="Gene3D" id="3.30.750.44">
    <property type="match status" value="1"/>
</dbReference>
<keyword evidence="5" id="KW-1185">Reference proteome</keyword>
<evidence type="ECO:0000256" key="1">
    <source>
        <dbReference type="SAM" id="MobiDB-lite"/>
    </source>
</evidence>
<proteinExistence type="predicted"/>
<dbReference type="Proteomes" id="UP001379533">
    <property type="component" value="Chromosome"/>
</dbReference>
<dbReference type="Gene3D" id="3.90.226.10">
    <property type="entry name" value="2-enoyl-CoA Hydratase, Chain A, domain 1"/>
    <property type="match status" value="1"/>
</dbReference>
<dbReference type="Pfam" id="PF11918">
    <property type="entry name" value="Peptidase_S41_N"/>
    <property type="match status" value="1"/>
</dbReference>
<dbReference type="Pfam" id="PF03572">
    <property type="entry name" value="Peptidase_S41"/>
    <property type="match status" value="1"/>
</dbReference>
<evidence type="ECO:0000313" key="4">
    <source>
        <dbReference type="EMBL" id="WXA92567.1"/>
    </source>
</evidence>
<evidence type="ECO:0000259" key="3">
    <source>
        <dbReference type="SMART" id="SM00245"/>
    </source>
</evidence>
<feature type="region of interest" description="Disordered" evidence="1">
    <location>
        <begin position="23"/>
        <end position="48"/>
    </location>
</feature>
<dbReference type="InterPro" id="IPR005151">
    <property type="entry name" value="Tail-specific_protease"/>
</dbReference>
<dbReference type="EMBL" id="CP089982">
    <property type="protein sequence ID" value="WXA92567.1"/>
    <property type="molecule type" value="Genomic_DNA"/>
</dbReference>
<gene>
    <name evidence="4" type="ORF">LZC95_39735</name>
</gene>
<sequence length="380" mass="42234">MRSLIPFALALVATVGCAARSPGHPSSGVTMTLPATDASGTMRPEPDAPIDAALRTQVIDGVLEKLPATYVFPDVATRMVAAVRARVQRHEYDGVRSSVMLAHLLTEHLREISHDKHLRVRYSASPVPPDRDPAKPTDLAKRERETRFARGVNYGIERVERLEGNIGYLEMRRFFEPSLAGETAAAAMTSLADTDALIIDLRQNGGGEPAMVAFVATYLFDAEPVHLNDIYFRRDDRIREFWTLPLIPAKRFGSKKPVYILTSTRTFSSAEEFTYDLKALKRAVIIGETTRGGANPCDEHRVTEHFSVFIPDGRPINPITKTNWEGTGVKPDVETSAENALSTAHILAIRQRIAQADDHESDAHLRQILDELQTKFGRRE</sequence>
<dbReference type="PANTHER" id="PTHR11261:SF3">
    <property type="entry name" value="RETINOL-BINDING PROTEIN 3"/>
    <property type="match status" value="1"/>
</dbReference>
<accession>A0ABZ2K1F9</accession>
<dbReference type="PANTHER" id="PTHR11261">
    <property type="entry name" value="INTERPHOTORECEPTOR RETINOID-BINDING PROTEIN"/>
    <property type="match status" value="1"/>
</dbReference>
<organism evidence="4 5">
    <name type="scientific">Pendulispora brunnea</name>
    <dbReference type="NCBI Taxonomy" id="2905690"/>
    <lineage>
        <taxon>Bacteria</taxon>
        <taxon>Pseudomonadati</taxon>
        <taxon>Myxococcota</taxon>
        <taxon>Myxococcia</taxon>
        <taxon>Myxococcales</taxon>
        <taxon>Sorangiineae</taxon>
        <taxon>Pendulisporaceae</taxon>
        <taxon>Pendulispora</taxon>
    </lineage>
</organism>